<dbReference type="EMBL" id="JAFMPP010000005">
    <property type="protein sequence ID" value="MBO0662527.1"/>
    <property type="molecule type" value="Genomic_DNA"/>
</dbReference>
<evidence type="ECO:0000313" key="3">
    <source>
        <dbReference type="Proteomes" id="UP000664122"/>
    </source>
</evidence>
<name>A0A939JW02_9HYPH</name>
<keyword evidence="1" id="KW-1133">Transmembrane helix</keyword>
<organism evidence="2 3">
    <name type="scientific">Jiella flava</name>
    <dbReference type="NCBI Taxonomy" id="2816857"/>
    <lineage>
        <taxon>Bacteria</taxon>
        <taxon>Pseudomonadati</taxon>
        <taxon>Pseudomonadota</taxon>
        <taxon>Alphaproteobacteria</taxon>
        <taxon>Hyphomicrobiales</taxon>
        <taxon>Aurantimonadaceae</taxon>
        <taxon>Jiella</taxon>
    </lineage>
</organism>
<feature type="transmembrane region" description="Helical" evidence="1">
    <location>
        <begin position="109"/>
        <end position="131"/>
    </location>
</feature>
<evidence type="ECO:0000256" key="1">
    <source>
        <dbReference type="SAM" id="Phobius"/>
    </source>
</evidence>
<protein>
    <submittedName>
        <fullName evidence="2">Uncharacterized protein</fullName>
    </submittedName>
</protein>
<evidence type="ECO:0000313" key="2">
    <source>
        <dbReference type="EMBL" id="MBO0662527.1"/>
    </source>
</evidence>
<proteinExistence type="predicted"/>
<sequence length="408" mass="42196">MTVNILVVLVAIAAAAILLAPTLRASTRWRATVTPLASIIGSGFLVSVPLLARSVGDFAIVAMAGLIAASFGIGAVLRFNIAHVEPLLADPAKAAPFRLTVGLERLSHFVLAFAYFVSVAYYLVLLGNFLLKGVGIESAFGAKLVATAILGSLGILGLVKGLGMLENIEEYTVGLNLAVIAALLAGLAFDNGAALLAGTWHLTGGAPQPSFDTLRMVLGLLIVVQGFETSRFMGDEFDAPTRIGTMRNAQLIAGAVYLVFFALVTTLFGDLGEDEGVAAIVGLVSHVAPILPLLLVVSAVASQFSASVADSVGGAGLIEGITSGRLTSHVTYPLIAGVAIAVTWGTDVFRLVTLASQAFALFYCVQCGVAVTLVWCDRRAAHRTTRLALFSVAALFCLAVTVLGIPSG</sequence>
<feature type="transmembrane region" description="Helical" evidence="1">
    <location>
        <begin position="277"/>
        <end position="301"/>
    </location>
</feature>
<feature type="transmembrane region" description="Helical" evidence="1">
    <location>
        <begin position="140"/>
        <end position="159"/>
    </location>
</feature>
<feature type="transmembrane region" description="Helical" evidence="1">
    <location>
        <begin position="358"/>
        <end position="375"/>
    </location>
</feature>
<dbReference type="AlphaFoldDB" id="A0A939JW02"/>
<keyword evidence="3" id="KW-1185">Reference proteome</keyword>
<feature type="transmembrane region" description="Helical" evidence="1">
    <location>
        <begin position="59"/>
        <end position="81"/>
    </location>
</feature>
<dbReference type="Proteomes" id="UP000664122">
    <property type="component" value="Unassembled WGS sequence"/>
</dbReference>
<feature type="transmembrane region" description="Helical" evidence="1">
    <location>
        <begin position="251"/>
        <end position="271"/>
    </location>
</feature>
<feature type="transmembrane region" description="Helical" evidence="1">
    <location>
        <begin position="171"/>
        <end position="189"/>
    </location>
</feature>
<feature type="transmembrane region" description="Helical" evidence="1">
    <location>
        <begin position="35"/>
        <end position="52"/>
    </location>
</feature>
<keyword evidence="1" id="KW-0812">Transmembrane</keyword>
<accession>A0A939JW02</accession>
<dbReference type="RefSeq" id="WP_207257313.1">
    <property type="nucleotide sequence ID" value="NZ_JAFMPP010000005.1"/>
</dbReference>
<keyword evidence="1" id="KW-0472">Membrane</keyword>
<reference evidence="2" key="1">
    <citation type="submission" date="2021-03" db="EMBL/GenBank/DDBJ databases">
        <title>Whole genome sequence of Jiella sp. CQZ9-1.</title>
        <authorList>
            <person name="Tuo L."/>
        </authorList>
    </citation>
    <scope>NUCLEOTIDE SEQUENCE</scope>
    <source>
        <strain evidence="2">CQZ9-1</strain>
    </source>
</reference>
<comment type="caution">
    <text evidence="2">The sequence shown here is derived from an EMBL/GenBank/DDBJ whole genome shotgun (WGS) entry which is preliminary data.</text>
</comment>
<feature type="transmembrane region" description="Helical" evidence="1">
    <location>
        <begin position="330"/>
        <end position="352"/>
    </location>
</feature>
<gene>
    <name evidence="2" type="ORF">J1C48_08065</name>
</gene>
<feature type="transmembrane region" description="Helical" evidence="1">
    <location>
        <begin position="387"/>
        <end position="405"/>
    </location>
</feature>